<reference evidence="2" key="2">
    <citation type="submission" date="2020-09" db="EMBL/GenBank/DDBJ databases">
        <authorList>
            <person name="Sun Q."/>
            <person name="Ohkuma M."/>
        </authorList>
    </citation>
    <scope>NUCLEOTIDE SEQUENCE</scope>
    <source>
        <strain evidence="2">JCM 4335</strain>
    </source>
</reference>
<feature type="region of interest" description="Disordered" evidence="1">
    <location>
        <begin position="1"/>
        <end position="80"/>
    </location>
</feature>
<dbReference type="Proteomes" id="UP000654123">
    <property type="component" value="Unassembled WGS sequence"/>
</dbReference>
<evidence type="ECO:0000313" key="2">
    <source>
        <dbReference type="EMBL" id="GGQ06242.1"/>
    </source>
</evidence>
<dbReference type="EMBL" id="BMSV01000004">
    <property type="protein sequence ID" value="GGQ06242.1"/>
    <property type="molecule type" value="Genomic_DNA"/>
</dbReference>
<keyword evidence="3" id="KW-1185">Reference proteome</keyword>
<sequence length="80" mass="7662">MGAHPVPGAGGAGAGGRGAQGEGGAGGGGGREEAASGEGHAPDYDAYTPTEEDRPRAGREKGEGAADLRGPPPPSVRRAT</sequence>
<dbReference type="AlphaFoldDB" id="A0A918B333"/>
<comment type="caution">
    <text evidence="2">The sequence shown here is derived from an EMBL/GenBank/DDBJ whole genome shotgun (WGS) entry which is preliminary data.</text>
</comment>
<protein>
    <submittedName>
        <fullName evidence="2">Uncharacterized protein</fullName>
    </submittedName>
</protein>
<feature type="compositionally biased region" description="Basic and acidic residues" evidence="1">
    <location>
        <begin position="51"/>
        <end position="66"/>
    </location>
</feature>
<evidence type="ECO:0000313" key="3">
    <source>
        <dbReference type="Proteomes" id="UP000654123"/>
    </source>
</evidence>
<accession>A0A918B333</accession>
<evidence type="ECO:0000256" key="1">
    <source>
        <dbReference type="SAM" id="MobiDB-lite"/>
    </source>
</evidence>
<gene>
    <name evidence="2" type="ORF">GCM10010249_26080</name>
</gene>
<reference evidence="2" key="1">
    <citation type="journal article" date="2014" name="Int. J. Syst. Evol. Microbiol.">
        <title>Complete genome sequence of Corynebacterium casei LMG S-19264T (=DSM 44701T), isolated from a smear-ripened cheese.</title>
        <authorList>
            <consortium name="US DOE Joint Genome Institute (JGI-PGF)"/>
            <person name="Walter F."/>
            <person name="Albersmeier A."/>
            <person name="Kalinowski J."/>
            <person name="Ruckert C."/>
        </authorList>
    </citation>
    <scope>NUCLEOTIDE SEQUENCE</scope>
    <source>
        <strain evidence="2">JCM 4335</strain>
    </source>
</reference>
<feature type="compositionally biased region" description="Gly residues" evidence="1">
    <location>
        <begin position="8"/>
        <end position="29"/>
    </location>
</feature>
<proteinExistence type="predicted"/>
<organism evidence="2 3">
    <name type="scientific">Streptomyces roseolilacinus</name>
    <dbReference type="NCBI Taxonomy" id="66904"/>
    <lineage>
        <taxon>Bacteria</taxon>
        <taxon>Bacillati</taxon>
        <taxon>Actinomycetota</taxon>
        <taxon>Actinomycetes</taxon>
        <taxon>Kitasatosporales</taxon>
        <taxon>Streptomycetaceae</taxon>
        <taxon>Streptomyces</taxon>
    </lineage>
</organism>
<feature type="compositionally biased region" description="Pro residues" evidence="1">
    <location>
        <begin position="70"/>
        <end position="80"/>
    </location>
</feature>
<name>A0A918B333_9ACTN</name>